<feature type="binding site" evidence="4">
    <location>
        <position position="12"/>
    </location>
    <ligand>
        <name>Mg(2+)</name>
        <dbReference type="ChEBI" id="CHEBI:18420"/>
    </ligand>
</feature>
<dbReference type="GO" id="GO:0000287">
    <property type="term" value="F:magnesium ion binding"/>
    <property type="evidence" value="ECO:0007669"/>
    <property type="project" value="UniProtKB-UniRule"/>
</dbReference>
<reference evidence="5 6" key="1">
    <citation type="submission" date="2019-07" db="EMBL/GenBank/DDBJ databases">
        <title>Whole genome shotgun sequence of Oceanobacillus sojae NBRC 105379.</title>
        <authorList>
            <person name="Hosoyama A."/>
            <person name="Uohara A."/>
            <person name="Ohji S."/>
            <person name="Ichikawa N."/>
        </authorList>
    </citation>
    <scope>NUCLEOTIDE SEQUENCE [LARGE SCALE GENOMIC DNA]</scope>
    <source>
        <strain evidence="5 6">NBRC 105379</strain>
    </source>
</reference>
<dbReference type="InterPro" id="IPR036412">
    <property type="entry name" value="HAD-like_sf"/>
</dbReference>
<comment type="function">
    <text evidence="4">Involved in phosphonate degradation.</text>
</comment>
<dbReference type="InterPro" id="IPR023214">
    <property type="entry name" value="HAD_sf"/>
</dbReference>
<dbReference type="Proteomes" id="UP000321558">
    <property type="component" value="Unassembled WGS sequence"/>
</dbReference>
<dbReference type="SUPFAM" id="SSF56784">
    <property type="entry name" value="HAD-like"/>
    <property type="match status" value="1"/>
</dbReference>
<accession>A0A511ZLS6</accession>
<dbReference type="Gene3D" id="3.40.50.1000">
    <property type="entry name" value="HAD superfamily/HAD-like"/>
    <property type="match status" value="1"/>
</dbReference>
<dbReference type="Pfam" id="PF00702">
    <property type="entry name" value="Hydrolase"/>
    <property type="match status" value="1"/>
</dbReference>
<dbReference type="NCBIfam" id="TIGR01422">
    <property type="entry name" value="phosphonatase"/>
    <property type="match status" value="1"/>
</dbReference>
<comment type="subunit">
    <text evidence="4">Homodimer.</text>
</comment>
<dbReference type="GO" id="GO:0050194">
    <property type="term" value="F:phosphonoacetaldehyde hydrolase activity"/>
    <property type="evidence" value="ECO:0007669"/>
    <property type="project" value="UniProtKB-UniRule"/>
</dbReference>
<evidence type="ECO:0000256" key="4">
    <source>
        <dbReference type="HAMAP-Rule" id="MF_01375"/>
    </source>
</evidence>
<dbReference type="CDD" id="cd02586">
    <property type="entry name" value="HAD_PHN"/>
    <property type="match status" value="1"/>
</dbReference>
<comment type="catalytic activity">
    <reaction evidence="4">
        <text>phosphonoacetaldehyde + H2O = acetaldehyde + phosphate + H(+)</text>
        <dbReference type="Rhea" id="RHEA:18905"/>
        <dbReference type="ChEBI" id="CHEBI:15343"/>
        <dbReference type="ChEBI" id="CHEBI:15377"/>
        <dbReference type="ChEBI" id="CHEBI:15378"/>
        <dbReference type="ChEBI" id="CHEBI:43474"/>
        <dbReference type="ChEBI" id="CHEBI:58383"/>
        <dbReference type="EC" id="3.11.1.1"/>
    </reaction>
</comment>
<dbReference type="InterPro" id="IPR006323">
    <property type="entry name" value="Phosphonoacetald_hydro"/>
</dbReference>
<organism evidence="5 6">
    <name type="scientific">Oceanobacillus sojae</name>
    <dbReference type="NCBI Taxonomy" id="582851"/>
    <lineage>
        <taxon>Bacteria</taxon>
        <taxon>Bacillati</taxon>
        <taxon>Bacillota</taxon>
        <taxon>Bacilli</taxon>
        <taxon>Bacillales</taxon>
        <taxon>Bacillaceae</taxon>
        <taxon>Oceanobacillus</taxon>
    </lineage>
</organism>
<feature type="binding site" evidence="4">
    <location>
        <position position="10"/>
    </location>
    <ligand>
        <name>Mg(2+)</name>
        <dbReference type="ChEBI" id="CHEBI:18420"/>
    </ligand>
</feature>
<dbReference type="InterPro" id="IPR050155">
    <property type="entry name" value="HAD-like_hydrolase_sf"/>
</dbReference>
<comment type="similarity">
    <text evidence="4">Belongs to the HAD-like hydrolase superfamily. PhnX family.</text>
</comment>
<dbReference type="STRING" id="582851.GCA_900162665_01935"/>
<evidence type="ECO:0000256" key="3">
    <source>
        <dbReference type="ARBA" id="ARBA00023270"/>
    </source>
</evidence>
<keyword evidence="1 4" id="KW-0378">Hydrolase</keyword>
<dbReference type="EMBL" id="BJYM01000013">
    <property type="protein sequence ID" value="GEN88413.1"/>
    <property type="molecule type" value="Genomic_DNA"/>
</dbReference>
<keyword evidence="4" id="KW-0479">Metal-binding</keyword>
<dbReference type="RefSeq" id="WP_147211370.1">
    <property type="nucleotide sequence ID" value="NZ_BJYM01000013.1"/>
</dbReference>
<dbReference type="EC" id="3.11.1.1" evidence="4"/>
<proteinExistence type="inferred from homology"/>
<dbReference type="Gene3D" id="1.10.150.240">
    <property type="entry name" value="Putative phosphatase, domain 2"/>
    <property type="match status" value="1"/>
</dbReference>
<dbReference type="GO" id="GO:0019700">
    <property type="term" value="P:organic phosphonate catabolic process"/>
    <property type="evidence" value="ECO:0007669"/>
    <property type="project" value="InterPro"/>
</dbReference>
<evidence type="ECO:0000313" key="5">
    <source>
        <dbReference type="EMBL" id="GEN88413.1"/>
    </source>
</evidence>
<dbReference type="OrthoDB" id="5504491at2"/>
<dbReference type="InterPro" id="IPR023198">
    <property type="entry name" value="PGP-like_dom2"/>
</dbReference>
<feature type="active site" description="Nucleophile" evidence="4">
    <location>
        <position position="10"/>
    </location>
</feature>
<dbReference type="AlphaFoldDB" id="A0A511ZLS6"/>
<keyword evidence="3 4" id="KW-0704">Schiff base</keyword>
<dbReference type="GO" id="GO:0005829">
    <property type="term" value="C:cytosol"/>
    <property type="evidence" value="ECO:0007669"/>
    <property type="project" value="TreeGrafter"/>
</dbReference>
<feature type="active site" description="Schiff-base intermediate with substrate" evidence="4">
    <location>
        <position position="51"/>
    </location>
</feature>
<sequence length="264" mass="29547">MSKVEGVIFDWAGTTVDFGCFAPVNAFVTVFKKAGIEVTIEEAREPMGLTKIDHIRTMLSMPRISALWKKEYGREFTEQDVENLNADFETALLETLAAYTDPKPEVLETIEQLRKQGLKIGSSSGYTQKMMEVVVPEAEKKGYRPDFYITADGTSGLGRAYPYMIYRNMEALKLTAARYVVKIGDTVPDIDEALNAEVWSVAVVIGSSEMGLSEEEFHALSEPEQEELISGIERTFIEHGADFTIRTLGELPGIIEEIDQRLEK</sequence>
<dbReference type="GO" id="GO:0008967">
    <property type="term" value="F:phosphoglycolate phosphatase activity"/>
    <property type="evidence" value="ECO:0007669"/>
    <property type="project" value="TreeGrafter"/>
</dbReference>
<keyword evidence="2 4" id="KW-0460">Magnesium</keyword>
<dbReference type="HAMAP" id="MF_01375">
    <property type="entry name" value="PhnX"/>
    <property type="match status" value="1"/>
</dbReference>
<dbReference type="GO" id="GO:0006281">
    <property type="term" value="P:DNA repair"/>
    <property type="evidence" value="ECO:0007669"/>
    <property type="project" value="TreeGrafter"/>
</dbReference>
<evidence type="ECO:0000256" key="2">
    <source>
        <dbReference type="ARBA" id="ARBA00022842"/>
    </source>
</evidence>
<keyword evidence="6" id="KW-1185">Reference proteome</keyword>
<name>A0A511ZLS6_9BACI</name>
<feature type="binding site" evidence="4">
    <location>
        <position position="185"/>
    </location>
    <ligand>
        <name>Mg(2+)</name>
        <dbReference type="ChEBI" id="CHEBI:18420"/>
    </ligand>
</feature>
<dbReference type="SFLD" id="SFLDG01129">
    <property type="entry name" value="C1.5:_HAD__Beta-PGM__Phosphata"/>
    <property type="match status" value="1"/>
</dbReference>
<protein>
    <recommendedName>
        <fullName evidence="4">Phosphonoacetaldehyde hydrolase</fullName>
        <shortName evidence="4">Phosphonatase</shortName>
        <ecNumber evidence="4">3.11.1.1</ecNumber>
    </recommendedName>
    <alternativeName>
        <fullName evidence="4">Phosphonoacetaldehyde phosphonohydrolase</fullName>
    </alternativeName>
</protein>
<dbReference type="SFLD" id="SFLDS00003">
    <property type="entry name" value="Haloacid_Dehalogenase"/>
    <property type="match status" value="1"/>
</dbReference>
<comment type="cofactor">
    <cofactor evidence="4">
        <name>Mg(2+)</name>
        <dbReference type="ChEBI" id="CHEBI:18420"/>
    </cofactor>
    <text evidence="4">Binds 1 Mg(2+) ion per subunit.</text>
</comment>
<evidence type="ECO:0000313" key="6">
    <source>
        <dbReference type="Proteomes" id="UP000321558"/>
    </source>
</evidence>
<comment type="caution">
    <text evidence="5">The sequence shown here is derived from an EMBL/GenBank/DDBJ whole genome shotgun (WGS) entry which is preliminary data.</text>
</comment>
<dbReference type="PANTHER" id="PTHR43434:SF19">
    <property type="entry name" value="PHOSPHONOACETALDEHYDE HYDROLASE"/>
    <property type="match status" value="1"/>
</dbReference>
<dbReference type="PANTHER" id="PTHR43434">
    <property type="entry name" value="PHOSPHOGLYCOLATE PHOSPHATASE"/>
    <property type="match status" value="1"/>
</dbReference>
<gene>
    <name evidence="4" type="primary">phnX</name>
    <name evidence="5" type="ORF">OSO01_31520</name>
</gene>
<evidence type="ECO:0000256" key="1">
    <source>
        <dbReference type="ARBA" id="ARBA00022801"/>
    </source>
</evidence>